<evidence type="ECO:0000313" key="12">
    <source>
        <dbReference type="EMBL" id="TDP54381.1"/>
    </source>
</evidence>
<keyword evidence="7" id="KW-0902">Two-component regulatory system</keyword>
<dbReference type="GO" id="GO:0000155">
    <property type="term" value="F:phosphorelay sensor kinase activity"/>
    <property type="evidence" value="ECO:0007669"/>
    <property type="project" value="InterPro"/>
</dbReference>
<dbReference type="Pfam" id="PF02518">
    <property type="entry name" value="HATPase_c"/>
    <property type="match status" value="1"/>
</dbReference>
<dbReference type="InterPro" id="IPR004358">
    <property type="entry name" value="Sig_transdc_His_kin-like_C"/>
</dbReference>
<evidence type="ECO:0000259" key="11">
    <source>
        <dbReference type="PROSITE" id="PS50109"/>
    </source>
</evidence>
<comment type="subcellular location">
    <subcellularLocation>
        <location evidence="2">Membrane</location>
    </subcellularLocation>
</comment>
<accession>A0A4R6PZT1</accession>
<dbReference type="PRINTS" id="PR00344">
    <property type="entry name" value="BCTRLSENSOR"/>
</dbReference>
<dbReference type="InterPro" id="IPR036097">
    <property type="entry name" value="HisK_dim/P_sf"/>
</dbReference>
<reference evidence="12 13" key="1">
    <citation type="submission" date="2019-03" db="EMBL/GenBank/DDBJ databases">
        <title>Genomic Encyclopedia of Type Strains, Phase IV (KMG-IV): sequencing the most valuable type-strain genomes for metagenomic binning, comparative biology and taxonomic classification.</title>
        <authorList>
            <person name="Goeker M."/>
        </authorList>
    </citation>
    <scope>NUCLEOTIDE SEQUENCE [LARGE SCALE GENOMIC DNA]</scope>
    <source>
        <strain evidence="12 13">DSM 28287</strain>
    </source>
</reference>
<dbReference type="Proteomes" id="UP000295500">
    <property type="component" value="Unassembled WGS sequence"/>
</dbReference>
<dbReference type="InterPro" id="IPR003594">
    <property type="entry name" value="HATPase_dom"/>
</dbReference>
<comment type="caution">
    <text evidence="12">The sequence shown here is derived from an EMBL/GenBank/DDBJ whole genome shotgun (WGS) entry which is preliminary data.</text>
</comment>
<evidence type="ECO:0000256" key="10">
    <source>
        <dbReference type="SAM" id="Phobius"/>
    </source>
</evidence>
<dbReference type="OrthoDB" id="9813151at2"/>
<keyword evidence="6 12" id="KW-0418">Kinase</keyword>
<gene>
    <name evidence="12" type="ORF">EV211_12218</name>
</gene>
<dbReference type="FunFam" id="1.10.287.130:FF:000001">
    <property type="entry name" value="Two-component sensor histidine kinase"/>
    <property type="match status" value="1"/>
</dbReference>
<dbReference type="CDD" id="cd00075">
    <property type="entry name" value="HATPase"/>
    <property type="match status" value="1"/>
</dbReference>
<feature type="transmembrane region" description="Helical" evidence="10">
    <location>
        <begin position="143"/>
        <end position="170"/>
    </location>
</feature>
<keyword evidence="8 10" id="KW-0472">Membrane</keyword>
<dbReference type="SUPFAM" id="SSF47384">
    <property type="entry name" value="Homodimeric domain of signal transducing histidine kinase"/>
    <property type="match status" value="1"/>
</dbReference>
<dbReference type="InterPro" id="IPR050351">
    <property type="entry name" value="BphY/WalK/GraS-like"/>
</dbReference>
<dbReference type="SMART" id="SM00388">
    <property type="entry name" value="HisKA"/>
    <property type="match status" value="1"/>
</dbReference>
<dbReference type="PANTHER" id="PTHR45453">
    <property type="entry name" value="PHOSPHATE REGULON SENSOR PROTEIN PHOR"/>
    <property type="match status" value="1"/>
</dbReference>
<evidence type="ECO:0000313" key="13">
    <source>
        <dbReference type="Proteomes" id="UP000295500"/>
    </source>
</evidence>
<dbReference type="GO" id="GO:0005886">
    <property type="term" value="C:plasma membrane"/>
    <property type="evidence" value="ECO:0007669"/>
    <property type="project" value="TreeGrafter"/>
</dbReference>
<dbReference type="SMART" id="SM00387">
    <property type="entry name" value="HATPase_c"/>
    <property type="match status" value="1"/>
</dbReference>
<dbReference type="FunFam" id="3.30.565.10:FF:000006">
    <property type="entry name" value="Sensor histidine kinase WalK"/>
    <property type="match status" value="1"/>
</dbReference>
<dbReference type="Pfam" id="PF00512">
    <property type="entry name" value="HisKA"/>
    <property type="match status" value="1"/>
</dbReference>
<sequence length="449" mass="50109">MRNRIFRGIFCVALAVWLACLVLVIGALYTQYSEKYNNSIKNEAYIVARAVDVSGASYFKGLKLQESYRITLVNADGKVLYDSDADVDTMGNHKNRPEIKAAMKSGYGSDTRYSHTLAQKTTYSAVRLDNGGVLRVSETQFTVLTLILSMLQPILVVLFLAIILSFVLAIRISRKIVEPINEINVDDPREGDAYEELKPLVNKIAQQNRQLNSRITQLQEDVDEKTRESEFRKEFTANVSHELKTPLTSISGFAEIMKNGIVKEEDIQGFAGKIYDEAQRLIVLVDDIIKLSQLDENQVTAKKERLDLYGISEDVLMSLEKAAESNEVQVNLYGEHVYVQGVYQILEEIVYNLCDNGIKYNKTGGQLDVTIGSAGNRPYVKVADNGIGIPQSDIDRVFERFYRVNKSHSKEIGGTGLGLSIVKHGAAYHNADVTIESQLGKGTTITVLF</sequence>
<dbReference type="PANTHER" id="PTHR45453:SF1">
    <property type="entry name" value="PHOSPHATE REGULON SENSOR PROTEIN PHOR"/>
    <property type="match status" value="1"/>
</dbReference>
<keyword evidence="10" id="KW-0812">Transmembrane</keyword>
<dbReference type="RefSeq" id="WP_133528675.1">
    <property type="nucleotide sequence ID" value="NZ_SNXO01000022.1"/>
</dbReference>
<evidence type="ECO:0000256" key="7">
    <source>
        <dbReference type="ARBA" id="ARBA00023012"/>
    </source>
</evidence>
<keyword evidence="4" id="KW-0597">Phosphoprotein</keyword>
<dbReference type="InterPro" id="IPR003661">
    <property type="entry name" value="HisK_dim/P_dom"/>
</dbReference>
<dbReference type="Gene3D" id="3.30.565.10">
    <property type="entry name" value="Histidine kinase-like ATPase, C-terminal domain"/>
    <property type="match status" value="1"/>
</dbReference>
<evidence type="ECO:0000256" key="4">
    <source>
        <dbReference type="ARBA" id="ARBA00022553"/>
    </source>
</evidence>
<dbReference type="GO" id="GO:0016036">
    <property type="term" value="P:cellular response to phosphate starvation"/>
    <property type="evidence" value="ECO:0007669"/>
    <property type="project" value="TreeGrafter"/>
</dbReference>
<feature type="coiled-coil region" evidence="9">
    <location>
        <begin position="201"/>
        <end position="228"/>
    </location>
</feature>
<comment type="catalytic activity">
    <reaction evidence="1">
        <text>ATP + protein L-histidine = ADP + protein N-phospho-L-histidine.</text>
        <dbReference type="EC" id="2.7.13.3"/>
    </reaction>
</comment>
<dbReference type="Gene3D" id="1.10.287.130">
    <property type="match status" value="1"/>
</dbReference>
<evidence type="ECO:0000256" key="6">
    <source>
        <dbReference type="ARBA" id="ARBA00022777"/>
    </source>
</evidence>
<evidence type="ECO:0000256" key="1">
    <source>
        <dbReference type="ARBA" id="ARBA00000085"/>
    </source>
</evidence>
<dbReference type="PROSITE" id="PS50109">
    <property type="entry name" value="HIS_KIN"/>
    <property type="match status" value="1"/>
</dbReference>
<protein>
    <recommendedName>
        <fullName evidence="3">histidine kinase</fullName>
        <ecNumber evidence="3">2.7.13.3</ecNumber>
    </recommendedName>
</protein>
<keyword evidence="10" id="KW-1133">Transmembrane helix</keyword>
<dbReference type="EMBL" id="SNXO01000022">
    <property type="protein sequence ID" value="TDP54381.1"/>
    <property type="molecule type" value="Genomic_DNA"/>
</dbReference>
<feature type="domain" description="Histidine kinase" evidence="11">
    <location>
        <begin position="238"/>
        <end position="449"/>
    </location>
</feature>
<organism evidence="12 13">
    <name type="scientific">Aminicella lysinilytica</name>
    <dbReference type="NCBI Taxonomy" id="433323"/>
    <lineage>
        <taxon>Bacteria</taxon>
        <taxon>Bacillati</taxon>
        <taxon>Bacillota</taxon>
        <taxon>Clostridia</taxon>
        <taxon>Peptostreptococcales</taxon>
        <taxon>Anaerovoracaceae</taxon>
        <taxon>Aminicella</taxon>
    </lineage>
</organism>
<evidence type="ECO:0000256" key="9">
    <source>
        <dbReference type="SAM" id="Coils"/>
    </source>
</evidence>
<name>A0A4R6PZT1_9FIRM</name>
<dbReference type="EC" id="2.7.13.3" evidence="3"/>
<dbReference type="SUPFAM" id="SSF55874">
    <property type="entry name" value="ATPase domain of HSP90 chaperone/DNA topoisomerase II/histidine kinase"/>
    <property type="match status" value="1"/>
</dbReference>
<keyword evidence="9" id="KW-0175">Coiled coil</keyword>
<dbReference type="AlphaFoldDB" id="A0A4R6PZT1"/>
<dbReference type="CDD" id="cd00082">
    <property type="entry name" value="HisKA"/>
    <property type="match status" value="1"/>
</dbReference>
<dbReference type="GO" id="GO:0004721">
    <property type="term" value="F:phosphoprotein phosphatase activity"/>
    <property type="evidence" value="ECO:0007669"/>
    <property type="project" value="TreeGrafter"/>
</dbReference>
<evidence type="ECO:0000256" key="3">
    <source>
        <dbReference type="ARBA" id="ARBA00012438"/>
    </source>
</evidence>
<keyword evidence="13" id="KW-1185">Reference proteome</keyword>
<dbReference type="InterPro" id="IPR005467">
    <property type="entry name" value="His_kinase_dom"/>
</dbReference>
<keyword evidence="5" id="KW-0808">Transferase</keyword>
<evidence type="ECO:0000256" key="8">
    <source>
        <dbReference type="ARBA" id="ARBA00023136"/>
    </source>
</evidence>
<evidence type="ECO:0000256" key="2">
    <source>
        <dbReference type="ARBA" id="ARBA00004370"/>
    </source>
</evidence>
<evidence type="ECO:0000256" key="5">
    <source>
        <dbReference type="ARBA" id="ARBA00022679"/>
    </source>
</evidence>
<proteinExistence type="predicted"/>
<dbReference type="PROSITE" id="PS51257">
    <property type="entry name" value="PROKAR_LIPOPROTEIN"/>
    <property type="match status" value="1"/>
</dbReference>
<dbReference type="InterPro" id="IPR036890">
    <property type="entry name" value="HATPase_C_sf"/>
</dbReference>